<evidence type="ECO:0000256" key="1">
    <source>
        <dbReference type="ARBA" id="ARBA00011046"/>
    </source>
</evidence>
<evidence type="ECO:0000313" key="5">
    <source>
        <dbReference type="EMBL" id="KZC24777.1"/>
    </source>
</evidence>
<dbReference type="Gene3D" id="1.10.4040.10">
    <property type="entry name" value="Penicillinase repressor domain"/>
    <property type="match status" value="1"/>
</dbReference>
<gene>
    <name evidence="5" type="ORF">RHOFW104T7_07135</name>
</gene>
<keyword evidence="2" id="KW-0805">Transcription regulation</keyword>
<comment type="caution">
    <text evidence="5">The sequence shown here is derived from an EMBL/GenBank/DDBJ whole genome shotgun (WGS) entry which is preliminary data.</text>
</comment>
<reference evidence="5 6" key="1">
    <citation type="journal article" date="2016" name="MBio">
        <title>Lateral Gene Transfer in a Heavy Metal-Contaminated-Groundwater Microbial Community.</title>
        <authorList>
            <person name="Hemme C.L."/>
            <person name="Green S.J."/>
            <person name="Rishishwar L."/>
            <person name="Prakash O."/>
            <person name="Pettenato A."/>
            <person name="Chakraborty R."/>
            <person name="Deutschbauer A.M."/>
            <person name="Van Nostrand J.D."/>
            <person name="Wu L."/>
            <person name="He Z."/>
            <person name="Jordan I.K."/>
            <person name="Hazen T.C."/>
            <person name="Arkin A.P."/>
            <person name="Kostka J.E."/>
            <person name="Zhou J."/>
        </authorList>
    </citation>
    <scope>NUCLEOTIDE SEQUENCE [LARGE SCALE GENOMIC DNA]</scope>
    <source>
        <strain evidence="5 6">FW104-T7</strain>
    </source>
</reference>
<evidence type="ECO:0000256" key="4">
    <source>
        <dbReference type="ARBA" id="ARBA00023163"/>
    </source>
</evidence>
<dbReference type="RefSeq" id="WP_063107600.1">
    <property type="nucleotide sequence ID" value="NZ_LVJS01000020.1"/>
</dbReference>
<protein>
    <submittedName>
        <fullName evidence="5">BlaI/MecI/CopY family transcriptional regulator</fullName>
    </submittedName>
</protein>
<dbReference type="InterPro" id="IPR036388">
    <property type="entry name" value="WH-like_DNA-bd_sf"/>
</dbReference>
<dbReference type="Proteomes" id="UP000076131">
    <property type="component" value="Unassembled WGS sequence"/>
</dbReference>
<evidence type="ECO:0000313" key="6">
    <source>
        <dbReference type="Proteomes" id="UP000076131"/>
    </source>
</evidence>
<dbReference type="Gene3D" id="1.10.10.10">
    <property type="entry name" value="Winged helix-like DNA-binding domain superfamily/Winged helix DNA-binding domain"/>
    <property type="match status" value="1"/>
</dbReference>
<dbReference type="InterPro" id="IPR005650">
    <property type="entry name" value="BlaI_family"/>
</dbReference>
<evidence type="ECO:0000256" key="3">
    <source>
        <dbReference type="ARBA" id="ARBA00023125"/>
    </source>
</evidence>
<dbReference type="eggNOG" id="COG3682">
    <property type="taxonomic scope" value="Bacteria"/>
</dbReference>
<evidence type="ECO:0000256" key="2">
    <source>
        <dbReference type="ARBA" id="ARBA00023015"/>
    </source>
</evidence>
<organism evidence="5 6">
    <name type="scientific">Rhodanobacter thiooxydans</name>
    <dbReference type="NCBI Taxonomy" id="416169"/>
    <lineage>
        <taxon>Bacteria</taxon>
        <taxon>Pseudomonadati</taxon>
        <taxon>Pseudomonadota</taxon>
        <taxon>Gammaproteobacteria</taxon>
        <taxon>Lysobacterales</taxon>
        <taxon>Rhodanobacteraceae</taxon>
        <taxon>Rhodanobacter</taxon>
    </lineage>
</organism>
<dbReference type="EMBL" id="LVJS01000020">
    <property type="protein sequence ID" value="KZC24777.1"/>
    <property type="molecule type" value="Genomic_DNA"/>
</dbReference>
<dbReference type="SUPFAM" id="SSF46785">
    <property type="entry name" value="Winged helix' DNA-binding domain"/>
    <property type="match status" value="1"/>
</dbReference>
<dbReference type="Pfam" id="PF03965">
    <property type="entry name" value="Penicillinase_R"/>
    <property type="match status" value="1"/>
</dbReference>
<keyword evidence="3" id="KW-0238">DNA-binding</keyword>
<dbReference type="GO" id="GO:0045892">
    <property type="term" value="P:negative regulation of DNA-templated transcription"/>
    <property type="evidence" value="ECO:0007669"/>
    <property type="project" value="InterPro"/>
</dbReference>
<keyword evidence="4" id="KW-0804">Transcription</keyword>
<keyword evidence="6" id="KW-1185">Reference proteome</keyword>
<dbReference type="GO" id="GO:0003677">
    <property type="term" value="F:DNA binding"/>
    <property type="evidence" value="ECO:0007669"/>
    <property type="project" value="UniProtKB-KW"/>
</dbReference>
<dbReference type="AlphaFoldDB" id="A0A154QKH1"/>
<dbReference type="PIRSF" id="PIRSF019455">
    <property type="entry name" value="CopR_AtkY"/>
    <property type="match status" value="1"/>
</dbReference>
<accession>A0A154QKH1</accession>
<comment type="similarity">
    <text evidence="1">Belongs to the BlaI transcriptional regulatory family.</text>
</comment>
<proteinExistence type="inferred from homology"/>
<name>A0A154QKH1_9GAMM</name>
<sequence length="123" mass="14232">MPISEAEAVVMDVLWREAPRTAEEILAEVGPAQDWQEGTVKSLLNRLLRKKAVHAERDGRRYLYTPLLTREQYVQQESKGLLDRLFGGRVAPLVAHFSEQRKLTKKDIAELRKLLQELDDEQH</sequence>
<dbReference type="STRING" id="416169.RHOFW104T7_07135"/>
<dbReference type="InterPro" id="IPR036390">
    <property type="entry name" value="WH_DNA-bd_sf"/>
</dbReference>